<comment type="caution">
    <text evidence="3">The sequence shown here is derived from an EMBL/GenBank/DDBJ whole genome shotgun (WGS) entry which is preliminary data.</text>
</comment>
<evidence type="ECO:0000313" key="4">
    <source>
        <dbReference type="Proteomes" id="UP000703893"/>
    </source>
</evidence>
<name>A0A937X5F2_9BACT</name>
<keyword evidence="1" id="KW-0732">Signal</keyword>
<gene>
    <name evidence="3" type="ORF">FJZ00_05670</name>
</gene>
<dbReference type="EMBL" id="VGJX01000273">
    <property type="protein sequence ID" value="MBM3274617.1"/>
    <property type="molecule type" value="Genomic_DNA"/>
</dbReference>
<dbReference type="SUPFAM" id="SSF69318">
    <property type="entry name" value="Integrin alpha N-terminal domain"/>
    <property type="match status" value="1"/>
</dbReference>
<feature type="region of interest" description="Disordered" evidence="2">
    <location>
        <begin position="1"/>
        <end position="53"/>
    </location>
</feature>
<feature type="non-terminal residue" evidence="3">
    <location>
        <position position="1"/>
    </location>
</feature>
<dbReference type="InterPro" id="IPR013517">
    <property type="entry name" value="FG-GAP"/>
</dbReference>
<feature type="compositionally biased region" description="Low complexity" evidence="2">
    <location>
        <begin position="32"/>
        <end position="41"/>
    </location>
</feature>
<protein>
    <submittedName>
        <fullName evidence="3">FG-GAP repeat protein</fullName>
    </submittedName>
</protein>
<feature type="compositionally biased region" description="Polar residues" evidence="2">
    <location>
        <begin position="42"/>
        <end position="51"/>
    </location>
</feature>
<reference evidence="3 4" key="1">
    <citation type="submission" date="2019-03" db="EMBL/GenBank/DDBJ databases">
        <title>Lake Tanganyika Metagenome-Assembled Genomes (MAGs).</title>
        <authorList>
            <person name="Tran P."/>
        </authorList>
    </citation>
    <scope>NUCLEOTIDE SEQUENCE [LARGE SCALE GENOMIC DNA]</scope>
    <source>
        <strain evidence="3">K_DeepCast_65m_m2_236</strain>
    </source>
</reference>
<accession>A0A937X5F2</accession>
<dbReference type="Pfam" id="PF01839">
    <property type="entry name" value="FG-GAP"/>
    <property type="match status" value="1"/>
</dbReference>
<dbReference type="InterPro" id="IPR028994">
    <property type="entry name" value="Integrin_alpha_N"/>
</dbReference>
<dbReference type="Proteomes" id="UP000703893">
    <property type="component" value="Unassembled WGS sequence"/>
</dbReference>
<evidence type="ECO:0000313" key="3">
    <source>
        <dbReference type="EMBL" id="MBM3274617.1"/>
    </source>
</evidence>
<dbReference type="AlphaFoldDB" id="A0A937X5F2"/>
<organism evidence="3 4">
    <name type="scientific">Candidatus Tanganyikabacteria bacterium</name>
    <dbReference type="NCBI Taxonomy" id="2961651"/>
    <lineage>
        <taxon>Bacteria</taxon>
        <taxon>Bacillati</taxon>
        <taxon>Candidatus Sericytochromatia</taxon>
        <taxon>Candidatus Tanganyikabacteria</taxon>
    </lineage>
</organism>
<evidence type="ECO:0000256" key="1">
    <source>
        <dbReference type="ARBA" id="ARBA00022729"/>
    </source>
</evidence>
<evidence type="ECO:0000256" key="2">
    <source>
        <dbReference type="SAM" id="MobiDB-lite"/>
    </source>
</evidence>
<sequence length="118" mass="12014">AKAFEGAEKAPDMGLARPSVQDSVRSPGAGTGPAPAATTTGSDQYQTTSPGHKSIGHVLRTMAHEAAHTVQQAVRVATADLDGDGRADVAVAGPPGPGIQAVQKVWHDAKMAAIQNIR</sequence>
<feature type="compositionally biased region" description="Basic and acidic residues" evidence="2">
    <location>
        <begin position="1"/>
        <end position="11"/>
    </location>
</feature>
<proteinExistence type="predicted"/>